<comment type="caution">
    <text evidence="3">The sequence shown here is derived from an EMBL/GenBank/DDBJ whole genome shotgun (WGS) entry which is preliminary data.</text>
</comment>
<dbReference type="PANTHER" id="PTHR23088">
    <property type="entry name" value="NITRILASE-RELATED"/>
    <property type="match status" value="1"/>
</dbReference>
<organism evidence="3 4">
    <name type="scientific">Prauserella oleivorans</name>
    <dbReference type="NCBI Taxonomy" id="1478153"/>
    <lineage>
        <taxon>Bacteria</taxon>
        <taxon>Bacillati</taxon>
        <taxon>Actinomycetota</taxon>
        <taxon>Actinomycetes</taxon>
        <taxon>Pseudonocardiales</taxon>
        <taxon>Pseudonocardiaceae</taxon>
        <taxon>Prauserella</taxon>
    </lineage>
</organism>
<evidence type="ECO:0000256" key="1">
    <source>
        <dbReference type="ARBA" id="ARBA00010613"/>
    </source>
</evidence>
<dbReference type="PROSITE" id="PS50263">
    <property type="entry name" value="CN_HYDROLASE"/>
    <property type="match status" value="1"/>
</dbReference>
<dbReference type="Gene3D" id="3.60.110.10">
    <property type="entry name" value="Carbon-nitrogen hydrolase"/>
    <property type="match status" value="1"/>
</dbReference>
<dbReference type="PROSITE" id="PS01227">
    <property type="entry name" value="UPF0012"/>
    <property type="match status" value="1"/>
</dbReference>
<comment type="similarity">
    <text evidence="1">Belongs to the carbon-nitrogen hydrolase superfamily. NIT1/NIT2 family.</text>
</comment>
<dbReference type="InterPro" id="IPR036526">
    <property type="entry name" value="C-N_Hydrolase_sf"/>
</dbReference>
<dbReference type="InterPro" id="IPR001110">
    <property type="entry name" value="UPF0012_CS"/>
</dbReference>
<name>A0ABW5W3F0_9PSEU</name>
<gene>
    <name evidence="3" type="ORF">ACFS2C_03470</name>
</gene>
<evidence type="ECO:0000313" key="4">
    <source>
        <dbReference type="Proteomes" id="UP001597478"/>
    </source>
</evidence>
<dbReference type="InterPro" id="IPR003010">
    <property type="entry name" value="C-N_Hydrolase"/>
</dbReference>
<dbReference type="PANTHER" id="PTHR23088:SF27">
    <property type="entry name" value="DEAMINATED GLUTATHIONE AMIDASE"/>
    <property type="match status" value="1"/>
</dbReference>
<keyword evidence="4" id="KW-1185">Reference proteome</keyword>
<dbReference type="GO" id="GO:0016787">
    <property type="term" value="F:hydrolase activity"/>
    <property type="evidence" value="ECO:0007669"/>
    <property type="project" value="UniProtKB-KW"/>
</dbReference>
<keyword evidence="3" id="KW-0378">Hydrolase</keyword>
<evidence type="ECO:0000259" key="2">
    <source>
        <dbReference type="PROSITE" id="PS50263"/>
    </source>
</evidence>
<dbReference type="EMBL" id="JBHUOF010000003">
    <property type="protein sequence ID" value="MFD2798448.1"/>
    <property type="molecule type" value="Genomic_DNA"/>
</dbReference>
<proteinExistence type="inferred from homology"/>
<protein>
    <submittedName>
        <fullName evidence="3">Carbon-nitrogen hydrolase family protein</fullName>
    </submittedName>
</protein>
<dbReference type="SUPFAM" id="SSF56317">
    <property type="entry name" value="Carbon-nitrogen hydrolase"/>
    <property type="match status" value="1"/>
</dbReference>
<feature type="domain" description="CN hydrolase" evidence="2">
    <location>
        <begin position="3"/>
        <end position="241"/>
    </location>
</feature>
<reference evidence="4" key="1">
    <citation type="journal article" date="2019" name="Int. J. Syst. Evol. Microbiol.">
        <title>The Global Catalogue of Microorganisms (GCM) 10K type strain sequencing project: providing services to taxonomists for standard genome sequencing and annotation.</title>
        <authorList>
            <consortium name="The Broad Institute Genomics Platform"/>
            <consortium name="The Broad Institute Genome Sequencing Center for Infectious Disease"/>
            <person name="Wu L."/>
            <person name="Ma J."/>
        </authorList>
    </citation>
    <scope>NUCLEOTIDE SEQUENCE [LARGE SCALE GENOMIC DNA]</scope>
    <source>
        <strain evidence="4">IBRC-M 10906</strain>
    </source>
</reference>
<sequence length="266" mass="28498">MTLTVAVGQFAPTEDKEANLAALEGMLRTASDRGARLVVLPEYSVFTAPTMDDRFVDSAEPLDGAAVSRLCLLSKELGVTAIVGVNETAAGGRIHNTLVGIQDGTVRAVYRKVHLYDAFGYRESDRVLAAAPSAPQLLEVDGYRVGMQTCYDLRFPETSRTLVDAGAEVIALPAEWVPGPLKEQHWNTLIRARAIENTVYVLAADQSGPTGSGNSAVIDPMGITLAGLGEAPGVATATIERARLDHVRQVNPALSLRRYRVTPTEK</sequence>
<dbReference type="Proteomes" id="UP001597478">
    <property type="component" value="Unassembled WGS sequence"/>
</dbReference>
<accession>A0ABW5W3F0</accession>
<dbReference type="Pfam" id="PF00795">
    <property type="entry name" value="CN_hydrolase"/>
    <property type="match status" value="1"/>
</dbReference>
<evidence type="ECO:0000313" key="3">
    <source>
        <dbReference type="EMBL" id="MFD2798448.1"/>
    </source>
</evidence>
<dbReference type="CDD" id="cd07581">
    <property type="entry name" value="nitrilase_3"/>
    <property type="match status" value="1"/>
</dbReference>
<dbReference type="RefSeq" id="WP_377384154.1">
    <property type="nucleotide sequence ID" value="NZ_JBHSAN010000001.1"/>
</dbReference>